<evidence type="ECO:0000313" key="3">
    <source>
        <dbReference type="EMBL" id="GIL69980.1"/>
    </source>
</evidence>
<evidence type="ECO:0000313" key="4">
    <source>
        <dbReference type="EMBL" id="GIM05563.1"/>
    </source>
</evidence>
<dbReference type="InterPro" id="IPR006680">
    <property type="entry name" value="Amidohydro-rel"/>
</dbReference>
<feature type="region of interest" description="Disordered" evidence="1">
    <location>
        <begin position="117"/>
        <end position="158"/>
    </location>
</feature>
<dbReference type="InterPro" id="IPR057744">
    <property type="entry name" value="OTAase-like"/>
</dbReference>
<dbReference type="GO" id="GO:0016810">
    <property type="term" value="F:hydrolase activity, acting on carbon-nitrogen (but not peptide) bonds"/>
    <property type="evidence" value="ECO:0007669"/>
    <property type="project" value="InterPro"/>
</dbReference>
<sequence>MLRLRLPTDGLWMPSPTLSKGGDQPDLRSLGNSNNNLTMPEELCFSSYSRACAMRKSLQHFRSTTASSGSSSLATRAGPSESPSKKPRLVQTANVPVVRGSMEGPISHSSAINIRGTSTATPTAAAPVAAAAGPGPNLHPTVVHGPPEPPSSASQPPRAPLELPLLLTNCRVLDVEAGVYMGGLQQVLIQGRLIREVRPMGPTGPASAATGDLAAWEAEGGVGVAPAVEVDCGGAVLMPGLCDAHVHCTAVTANLAGLMSLPESYVATKSAHILAGMLARGFTTVRDAGGADFGLAQAVEEGLVLGPRILFTGHALSQTGGHGDFRSGGEEVCACGAALRGIGRVCDGDAEVRRAARDELRRGAHCIKVMASGGVASPTDRLTNTQFSEAELTAIVEEAAAAGTYVCAHAYTPAAIQRAVRCGVASIEHGNYLDEPTARLMSQRCVYLVPTLVTYQEIVRCGAASGMPQELVAKVGDAVDAGLRSLSVAAKAGVRICFGSDLLGDMHPSQALEFELRSRVLSSIDILRSATTNCAALFGMQRSLGRVRPGYVADLLLLRPGVDPLADVAVLAAPGGAAVAAVFKEGLLVKAPMQLLARAPAAAAAAIRVGDVGGAAEGAATNLDVQAVTAAAAAAAAAAGRDGCSRSWVDGWADLNQHLVTFCR</sequence>
<feature type="region of interest" description="Disordered" evidence="1">
    <location>
        <begin position="62"/>
        <end position="91"/>
    </location>
</feature>
<dbReference type="Pfam" id="PF01979">
    <property type="entry name" value="Amidohydro_1"/>
    <property type="match status" value="1"/>
</dbReference>
<accession>A0A8J4GEG4</accession>
<dbReference type="EMBL" id="BNCP01000001">
    <property type="protein sequence ID" value="GIL69980.1"/>
    <property type="molecule type" value="Genomic_DNA"/>
</dbReference>
<reference evidence="4" key="1">
    <citation type="journal article" date="2021" name="Proc. Natl. Acad. Sci. U.S.A.">
        <title>Three genomes in the algal genus Volvox reveal the fate of a haploid sex-determining region after a transition to homothallism.</title>
        <authorList>
            <person name="Yamamoto K."/>
            <person name="Hamaji T."/>
            <person name="Kawai-Toyooka H."/>
            <person name="Matsuzaki R."/>
            <person name="Takahashi F."/>
            <person name="Nishimura Y."/>
            <person name="Kawachi M."/>
            <person name="Noguchi H."/>
            <person name="Minakuchi Y."/>
            <person name="Umen J.G."/>
            <person name="Toyoda A."/>
            <person name="Nozaki H."/>
        </authorList>
    </citation>
    <scope>NUCLEOTIDE SEQUENCE</scope>
    <source>
        <strain evidence="4">NIES-3785</strain>
        <strain evidence="3">NIES-3786</strain>
    </source>
</reference>
<dbReference type="InterPro" id="IPR032466">
    <property type="entry name" value="Metal_Hydrolase"/>
</dbReference>
<protein>
    <recommendedName>
        <fullName evidence="2">Amidohydrolase-related domain-containing protein</fullName>
    </recommendedName>
</protein>
<keyword evidence="6" id="KW-1185">Reference proteome</keyword>
<dbReference type="CDD" id="cd01299">
    <property type="entry name" value="Met_dep_hydrolase_A"/>
    <property type="match status" value="1"/>
</dbReference>
<feature type="domain" description="Amidohydrolase-related" evidence="2">
    <location>
        <begin position="236"/>
        <end position="586"/>
    </location>
</feature>
<organism evidence="4 5">
    <name type="scientific">Volvox reticuliferus</name>
    <dbReference type="NCBI Taxonomy" id="1737510"/>
    <lineage>
        <taxon>Eukaryota</taxon>
        <taxon>Viridiplantae</taxon>
        <taxon>Chlorophyta</taxon>
        <taxon>core chlorophytes</taxon>
        <taxon>Chlorophyceae</taxon>
        <taxon>CS clade</taxon>
        <taxon>Chlamydomonadales</taxon>
        <taxon>Volvocaceae</taxon>
        <taxon>Volvox</taxon>
    </lineage>
</organism>
<dbReference type="EMBL" id="BNCQ01000019">
    <property type="protein sequence ID" value="GIM05563.1"/>
    <property type="molecule type" value="Genomic_DNA"/>
</dbReference>
<feature type="compositionally biased region" description="Low complexity" evidence="1">
    <location>
        <begin position="62"/>
        <end position="78"/>
    </location>
</feature>
<dbReference type="SUPFAM" id="SSF51556">
    <property type="entry name" value="Metallo-dependent hydrolases"/>
    <property type="match status" value="1"/>
</dbReference>
<dbReference type="Proteomes" id="UP000747110">
    <property type="component" value="Unassembled WGS sequence"/>
</dbReference>
<feature type="region of interest" description="Disordered" evidence="1">
    <location>
        <begin position="1"/>
        <end position="34"/>
    </location>
</feature>
<proteinExistence type="predicted"/>
<dbReference type="OrthoDB" id="194468at2759"/>
<dbReference type="InterPro" id="IPR051781">
    <property type="entry name" value="Metallo-dep_Hydrolase"/>
</dbReference>
<evidence type="ECO:0000313" key="6">
    <source>
        <dbReference type="Proteomes" id="UP000747110"/>
    </source>
</evidence>
<evidence type="ECO:0000259" key="2">
    <source>
        <dbReference type="Pfam" id="PF01979"/>
    </source>
</evidence>
<dbReference type="InterPro" id="IPR011059">
    <property type="entry name" value="Metal-dep_hydrolase_composite"/>
</dbReference>
<dbReference type="PANTHER" id="PTHR43135:SF3">
    <property type="entry name" value="ALPHA-D-RIBOSE 1-METHYLPHOSPHONATE 5-TRIPHOSPHATE DIPHOSPHATASE"/>
    <property type="match status" value="1"/>
</dbReference>
<feature type="compositionally biased region" description="Low complexity" evidence="1">
    <location>
        <begin position="117"/>
        <end position="136"/>
    </location>
</feature>
<dbReference type="PANTHER" id="PTHR43135">
    <property type="entry name" value="ALPHA-D-RIBOSE 1-METHYLPHOSPHONATE 5-TRIPHOSPHATE DIPHOSPHATASE"/>
    <property type="match status" value="1"/>
</dbReference>
<dbReference type="Gene3D" id="3.20.20.140">
    <property type="entry name" value="Metal-dependent hydrolases"/>
    <property type="match status" value="1"/>
</dbReference>
<evidence type="ECO:0000256" key="1">
    <source>
        <dbReference type="SAM" id="MobiDB-lite"/>
    </source>
</evidence>
<dbReference type="SUPFAM" id="SSF51338">
    <property type="entry name" value="Composite domain of metallo-dependent hydrolases"/>
    <property type="match status" value="1"/>
</dbReference>
<dbReference type="Gene3D" id="2.30.40.10">
    <property type="entry name" value="Urease, subunit C, domain 1"/>
    <property type="match status" value="1"/>
</dbReference>
<comment type="caution">
    <text evidence="4">The sequence shown here is derived from an EMBL/GenBank/DDBJ whole genome shotgun (WGS) entry which is preliminary data.</text>
</comment>
<dbReference type="Proteomes" id="UP000722791">
    <property type="component" value="Unassembled WGS sequence"/>
</dbReference>
<gene>
    <name evidence="3" type="ORF">Vretifemale_751</name>
    <name evidence="4" type="ORF">Vretimale_10029</name>
</gene>
<dbReference type="AlphaFoldDB" id="A0A8J4GEG4"/>
<evidence type="ECO:0000313" key="5">
    <source>
        <dbReference type="Proteomes" id="UP000722791"/>
    </source>
</evidence>
<name>A0A8J4GEG4_9CHLO</name>